<keyword evidence="2" id="KW-1185">Reference proteome</keyword>
<dbReference type="EMBL" id="UZAL01034904">
    <property type="protein sequence ID" value="VDP66487.1"/>
    <property type="molecule type" value="Genomic_DNA"/>
</dbReference>
<dbReference type="Proteomes" id="UP000269396">
    <property type="component" value="Unassembled WGS sequence"/>
</dbReference>
<organism evidence="1 2">
    <name type="scientific">Schistosoma mattheei</name>
    <dbReference type="NCBI Taxonomy" id="31246"/>
    <lineage>
        <taxon>Eukaryota</taxon>
        <taxon>Metazoa</taxon>
        <taxon>Spiralia</taxon>
        <taxon>Lophotrochozoa</taxon>
        <taxon>Platyhelminthes</taxon>
        <taxon>Trematoda</taxon>
        <taxon>Digenea</taxon>
        <taxon>Strigeidida</taxon>
        <taxon>Schistosomatoidea</taxon>
        <taxon>Schistosomatidae</taxon>
        <taxon>Schistosoma</taxon>
    </lineage>
</organism>
<name>A0A183PJY8_9TREM</name>
<sequence>MTAWSLLPSGGRKVIWPTSSPCVKTKSKREEEFLKSYLVGSLMCWNKANAIEVSNSLQSNDVIDDSSSKLTQFIYSALKSPTIRLLPLLHQDLGFLTRKSFTTHSGLPYTTTNSVSCCLRLSLHLTSSHIRESCATASTAHMDDKRQDYVEKIIECDYIIYNIKDDHTVVDDALWILDQIHTNLESFTTQKIFILISSVLTWSKSALPDPVCNRFI</sequence>
<dbReference type="AlphaFoldDB" id="A0A183PJY8"/>
<protein>
    <submittedName>
        <fullName evidence="1">Uncharacterized protein</fullName>
    </submittedName>
</protein>
<evidence type="ECO:0000313" key="1">
    <source>
        <dbReference type="EMBL" id="VDP66487.1"/>
    </source>
</evidence>
<dbReference type="STRING" id="31246.A0A183PJY8"/>
<evidence type="ECO:0000313" key="2">
    <source>
        <dbReference type="Proteomes" id="UP000269396"/>
    </source>
</evidence>
<gene>
    <name evidence="1" type="ORF">SMTD_LOCUS14671</name>
</gene>
<proteinExistence type="predicted"/>
<accession>A0A183PJY8</accession>
<reference evidence="1 2" key="1">
    <citation type="submission" date="2018-11" db="EMBL/GenBank/DDBJ databases">
        <authorList>
            <consortium name="Pathogen Informatics"/>
        </authorList>
    </citation>
    <scope>NUCLEOTIDE SEQUENCE [LARGE SCALE GENOMIC DNA]</scope>
    <source>
        <strain>Denwood</strain>
        <strain evidence="2">Zambia</strain>
    </source>
</reference>